<keyword evidence="3 6" id="KW-0620">Polyamine biosynthesis</keyword>
<dbReference type="InterPro" id="IPR037163">
    <property type="entry name" value="Spermidine_synt_N_sf"/>
</dbReference>
<dbReference type="InterPro" id="IPR030374">
    <property type="entry name" value="PABS"/>
</dbReference>
<dbReference type="PANTHER" id="PTHR43317:SF1">
    <property type="entry name" value="THERMOSPERMINE SYNTHASE ACAULIS5"/>
    <property type="match status" value="1"/>
</dbReference>
<keyword evidence="2 6" id="KW-0808">Transferase</keyword>
<gene>
    <name evidence="8" type="ORF">DBRI1063_LOCUS5301</name>
</gene>
<dbReference type="FunFam" id="3.40.50.150:FF:000088">
    <property type="entry name" value="Polyamine aminopropyltransferase"/>
    <property type="match status" value="1"/>
</dbReference>
<evidence type="ECO:0000259" key="7">
    <source>
        <dbReference type="PROSITE" id="PS51006"/>
    </source>
</evidence>
<organism evidence="8">
    <name type="scientific">Ditylum brightwellii</name>
    <dbReference type="NCBI Taxonomy" id="49249"/>
    <lineage>
        <taxon>Eukaryota</taxon>
        <taxon>Sar</taxon>
        <taxon>Stramenopiles</taxon>
        <taxon>Ochrophyta</taxon>
        <taxon>Bacillariophyta</taxon>
        <taxon>Mediophyceae</taxon>
        <taxon>Lithodesmiophycidae</taxon>
        <taxon>Lithodesmiales</taxon>
        <taxon>Lithodesmiaceae</taxon>
        <taxon>Ditylum</taxon>
    </lineage>
</organism>
<evidence type="ECO:0000256" key="5">
    <source>
        <dbReference type="ARBA" id="ARBA00049721"/>
    </source>
</evidence>
<dbReference type="Gene3D" id="3.40.50.150">
    <property type="entry name" value="Vaccinia Virus protein VP39"/>
    <property type="match status" value="1"/>
</dbReference>
<sequence length="359" mass="40143">MSSSNNHQENGVNKESAIEAERAKCGFLFTEDVAPGLKIEVDLKRIFCSTQSQYQKIDVIETYFGKTLVTDGKTQSAEFDEFVYHESLVHPPMLTSAILSNDPDGSFPKSVFIGGGGELATAREVLRHKSVERVVMVDLDEKVIEVCKRYLPEWGGDAVCADPRFELVVGDAHAYMINTKETFDVIIMDISDPIEAGPGIMLYTKEFYEHAVTRLNPHGVFVTQSGSADSIPPTHSKEMLCFAPIYSTLKSVFDCVVPYTSSIPSFAGDWGFNMAFNNPQKGDQLQIDKISPEKIDELIDKRITHMKDVVGQKCGEGDDVLKYYDGTTHTAMFALSKPLRKEVYAEKRLMTRDNPIFMF</sequence>
<evidence type="ECO:0000313" key="8">
    <source>
        <dbReference type="EMBL" id="CAD9319228.1"/>
    </source>
</evidence>
<evidence type="ECO:0000256" key="1">
    <source>
        <dbReference type="ARBA" id="ARBA00007867"/>
    </source>
</evidence>
<dbReference type="Pfam" id="PF17284">
    <property type="entry name" value="Spermine_synt_N"/>
    <property type="match status" value="1"/>
</dbReference>
<evidence type="ECO:0000256" key="6">
    <source>
        <dbReference type="PROSITE-ProRule" id="PRU00354"/>
    </source>
</evidence>
<feature type="active site" description="Proton acceptor" evidence="6">
    <location>
        <position position="189"/>
    </location>
</feature>
<dbReference type="PROSITE" id="PS51006">
    <property type="entry name" value="PABS_2"/>
    <property type="match status" value="1"/>
</dbReference>
<name>A0A6U3Q668_9STRA</name>
<evidence type="ECO:0000256" key="4">
    <source>
        <dbReference type="ARBA" id="ARBA00048874"/>
    </source>
</evidence>
<dbReference type="GO" id="GO:0010487">
    <property type="term" value="F:thermospermine synthase activity"/>
    <property type="evidence" value="ECO:0007669"/>
    <property type="project" value="UniProtKB-EC"/>
</dbReference>
<comment type="similarity">
    <text evidence="1">Belongs to the spermidine/spermine synthase family.</text>
</comment>
<comment type="catalytic activity">
    <reaction evidence="4">
        <text>S-adenosyl 3-(methylsulfanyl)propylamine + spermidine = thermospermine + S-methyl-5'-thioadenosine + H(+)</text>
        <dbReference type="Rhea" id="RHEA:30515"/>
        <dbReference type="ChEBI" id="CHEBI:15378"/>
        <dbReference type="ChEBI" id="CHEBI:17509"/>
        <dbReference type="ChEBI" id="CHEBI:57443"/>
        <dbReference type="ChEBI" id="CHEBI:57834"/>
        <dbReference type="ChEBI" id="CHEBI:59903"/>
        <dbReference type="EC" id="2.5.1.79"/>
    </reaction>
</comment>
<reference evidence="8" key="1">
    <citation type="submission" date="2021-01" db="EMBL/GenBank/DDBJ databases">
        <authorList>
            <person name="Corre E."/>
            <person name="Pelletier E."/>
            <person name="Niang G."/>
            <person name="Scheremetjew M."/>
            <person name="Finn R."/>
            <person name="Kale V."/>
            <person name="Holt S."/>
            <person name="Cochrane G."/>
            <person name="Meng A."/>
            <person name="Brown T."/>
            <person name="Cohen L."/>
        </authorList>
    </citation>
    <scope>NUCLEOTIDE SEQUENCE</scope>
    <source>
        <strain evidence="8">Pop2</strain>
    </source>
</reference>
<evidence type="ECO:0000256" key="2">
    <source>
        <dbReference type="ARBA" id="ARBA00022679"/>
    </source>
</evidence>
<dbReference type="EC" id="2.5.1.79" evidence="5"/>
<dbReference type="InterPro" id="IPR029063">
    <property type="entry name" value="SAM-dependent_MTases_sf"/>
</dbReference>
<protein>
    <recommendedName>
        <fullName evidence="5">thermospermine synthase</fullName>
        <ecNumber evidence="5">2.5.1.79</ecNumber>
    </recommendedName>
</protein>
<dbReference type="Gene3D" id="2.30.140.10">
    <property type="entry name" value="Spermidine synthase, tetramerisation domain"/>
    <property type="match status" value="1"/>
</dbReference>
<evidence type="ECO:0000256" key="3">
    <source>
        <dbReference type="ARBA" id="ARBA00023115"/>
    </source>
</evidence>
<feature type="domain" description="PABS" evidence="7">
    <location>
        <begin position="26"/>
        <end position="277"/>
    </location>
</feature>
<dbReference type="AlphaFoldDB" id="A0A6U3Q668"/>
<dbReference type="InterPro" id="IPR001045">
    <property type="entry name" value="Spermi_synthase"/>
</dbReference>
<dbReference type="InterPro" id="IPR035246">
    <property type="entry name" value="Spermidine_synt_N"/>
</dbReference>
<dbReference type="CDD" id="cd02440">
    <property type="entry name" value="AdoMet_MTases"/>
    <property type="match status" value="1"/>
</dbReference>
<dbReference type="HAMAP" id="MF_00198">
    <property type="entry name" value="Spermidine_synth"/>
    <property type="match status" value="1"/>
</dbReference>
<dbReference type="Pfam" id="PF01564">
    <property type="entry name" value="Spermine_synth"/>
    <property type="match status" value="1"/>
</dbReference>
<dbReference type="PANTHER" id="PTHR43317">
    <property type="entry name" value="THERMOSPERMINE SYNTHASE ACAULIS5"/>
    <property type="match status" value="1"/>
</dbReference>
<accession>A0A6U3Q668</accession>
<dbReference type="GO" id="GO:0006596">
    <property type="term" value="P:polyamine biosynthetic process"/>
    <property type="evidence" value="ECO:0007669"/>
    <property type="project" value="UniProtKB-UniRule"/>
</dbReference>
<dbReference type="EMBL" id="HBGN01008301">
    <property type="protein sequence ID" value="CAD9319228.1"/>
    <property type="molecule type" value="Transcribed_RNA"/>
</dbReference>
<proteinExistence type="inferred from homology"/>
<dbReference type="SUPFAM" id="SSF53335">
    <property type="entry name" value="S-adenosyl-L-methionine-dependent methyltransferases"/>
    <property type="match status" value="1"/>
</dbReference>